<name>A0A811BRL9_9VIRU</name>
<dbReference type="EMBL" id="LC625835">
    <property type="protein sequence ID" value="BCU03472.1"/>
    <property type="molecule type" value="Genomic_DNA"/>
</dbReference>
<evidence type="ECO:0008006" key="3">
    <source>
        <dbReference type="Google" id="ProtNLM"/>
    </source>
</evidence>
<dbReference type="Proteomes" id="UP001253637">
    <property type="component" value="Segment"/>
</dbReference>
<accession>A0A811BRL9</accession>
<evidence type="ECO:0000313" key="1">
    <source>
        <dbReference type="EMBL" id="BCU03472.1"/>
    </source>
</evidence>
<proteinExistence type="predicted"/>
<evidence type="ECO:0000313" key="2">
    <source>
        <dbReference type="Proteomes" id="UP001253637"/>
    </source>
</evidence>
<organism evidence="1 2">
    <name type="scientific">Pandoravirus japonicus</name>
    <dbReference type="NCBI Taxonomy" id="2823154"/>
    <lineage>
        <taxon>Viruses</taxon>
        <taxon>Pandoravirus</taxon>
    </lineage>
</organism>
<sequence>MIGSLSTLGDDCLVHMLGFLPRCDYMALALASKSAAALLVGDGVLRAAWGPRVGAAGRFDPRFGPHQCAPATDDPQVAWTVPRSWRAASWLVDACRHSAATLEYLKDANNNSNARGDKQQRLDVIRAIEPPPHEAYVLKVHRHVTERAKFRSWLAVWELRWRASLDAHAGAAMQVLVGMLAPLLYLTRVDAVVPLSSDAWRDLDRCLGAGFYGAGAYSAFGHDPKPRPTDSIIVHVERCIPSWRSTMNITALATMAFSRASDVEGALSTMVARGNGIAYAMYGVVDDWNGALGSDLAGAHTDTWRDAITYTLLRRNAVRNSVCSDGMRAMLDGLVPRTRRRRAAALWAWCADAFGEFASPHGDNSDEVFPLWAENYERHGERGRNAFFAAMTAATASAVLAKTADADVPLVPDLTGLPDGHAFASSAAATASIALWEHTVHTDVHSALTNMTKVLEERVHRNVDFDAEVLADAVAAWDERTPTHAGHKEQARIAQARLVLLLWAMEGGAAGARRLFSVTGSHTNAQRLLSADACRDLILVVTGDAIKAAHALGAACSTHYTYNQSSLLAHAHASTFARVPIHPTDRLAPQGRRADIDEPRADLGLAIAALARTADALAWCLGPDADLDAATTQRVCDALSHVKATHAYMSTLIAPPSPNA</sequence>
<protein>
    <recommendedName>
        <fullName evidence="3">F-box domain containing protein</fullName>
    </recommendedName>
</protein>
<reference evidence="1" key="1">
    <citation type="submission" date="2021-04" db="EMBL/GenBank/DDBJ databases">
        <title>Draft Genome Sequence of Pandoravirus japonicus, Isolated from the Sabaishi River of Niigata, Japan.</title>
        <authorList>
            <person name="Hosokawa N."/>
            <person name="Takahashi H."/>
            <person name="Aoki K."/>
            <person name="Takemura M."/>
        </authorList>
    </citation>
    <scope>NUCLEOTIDE SEQUENCE</scope>
</reference>